<dbReference type="Pfam" id="PF00076">
    <property type="entry name" value="RRM_1"/>
    <property type="match status" value="1"/>
</dbReference>
<dbReference type="GO" id="GO:0005686">
    <property type="term" value="C:U2 snRNP"/>
    <property type="evidence" value="ECO:0007669"/>
    <property type="project" value="TreeGrafter"/>
</dbReference>
<keyword evidence="3" id="KW-0677">Repeat</keyword>
<feature type="region of interest" description="Disordered" evidence="7">
    <location>
        <begin position="179"/>
        <end position="220"/>
    </location>
</feature>
<evidence type="ECO:0000256" key="1">
    <source>
        <dbReference type="ARBA" id="ARBA00007747"/>
    </source>
</evidence>
<feature type="region of interest" description="Disordered" evidence="7">
    <location>
        <begin position="451"/>
        <end position="486"/>
    </location>
</feature>
<dbReference type="PANTHER" id="PTHR15608">
    <property type="entry name" value="SPLICING FACTOR U2AF-ASSOCIATED PROTEIN 2"/>
    <property type="match status" value="1"/>
</dbReference>
<dbReference type="Proteomes" id="UP000683360">
    <property type="component" value="Unassembled WGS sequence"/>
</dbReference>
<dbReference type="GO" id="GO:0000398">
    <property type="term" value="P:mRNA splicing, via spliceosome"/>
    <property type="evidence" value="ECO:0007669"/>
    <property type="project" value="InterPro"/>
</dbReference>
<dbReference type="Gene3D" id="3.30.70.330">
    <property type="match status" value="2"/>
</dbReference>
<keyword evidence="2" id="KW-0507">mRNA processing</keyword>
<dbReference type="CDD" id="cd12281">
    <property type="entry name" value="RRM1_TatSF1_like"/>
    <property type="match status" value="1"/>
</dbReference>
<evidence type="ECO:0000313" key="9">
    <source>
        <dbReference type="EMBL" id="CAG2223473.1"/>
    </source>
</evidence>
<name>A0A8S3SXP6_MYTED</name>
<dbReference type="GO" id="GO:0003723">
    <property type="term" value="F:RNA binding"/>
    <property type="evidence" value="ECO:0007669"/>
    <property type="project" value="UniProtKB-UniRule"/>
</dbReference>
<dbReference type="AlphaFoldDB" id="A0A8S3SXP6"/>
<dbReference type="GO" id="GO:0005684">
    <property type="term" value="C:U2-type spliceosomal complex"/>
    <property type="evidence" value="ECO:0007669"/>
    <property type="project" value="TreeGrafter"/>
</dbReference>
<reference evidence="9" key="1">
    <citation type="submission" date="2021-03" db="EMBL/GenBank/DDBJ databases">
        <authorList>
            <person name="Bekaert M."/>
        </authorList>
    </citation>
    <scope>NUCLEOTIDE SEQUENCE</scope>
</reference>
<keyword evidence="4 6" id="KW-0694">RNA-binding</keyword>
<gene>
    <name evidence="9" type="ORF">MEDL_36769</name>
</gene>
<dbReference type="PANTHER" id="PTHR15608:SF0">
    <property type="entry name" value="HIV TAT-SPECIFIC FACTOR 1"/>
    <property type="match status" value="1"/>
</dbReference>
<comment type="similarity">
    <text evidence="1">Belongs to the HTATSF1 family.</text>
</comment>
<feature type="region of interest" description="Disordered" evidence="7">
    <location>
        <begin position="107"/>
        <end position="143"/>
    </location>
</feature>
<dbReference type="SUPFAM" id="SSF54928">
    <property type="entry name" value="RNA-binding domain, RBD"/>
    <property type="match status" value="1"/>
</dbReference>
<dbReference type="EMBL" id="CAJPWZ010001789">
    <property type="protein sequence ID" value="CAG2223473.1"/>
    <property type="molecule type" value="Genomic_DNA"/>
</dbReference>
<proteinExistence type="inferred from homology"/>
<evidence type="ECO:0000256" key="3">
    <source>
        <dbReference type="ARBA" id="ARBA00022737"/>
    </source>
</evidence>
<dbReference type="SMART" id="SM00360">
    <property type="entry name" value="RRM"/>
    <property type="match status" value="1"/>
</dbReference>
<protein>
    <submittedName>
        <fullName evidence="9">HTATSF1</fullName>
    </submittedName>
</protein>
<accession>A0A8S3SXP6</accession>
<organism evidence="9 10">
    <name type="scientific">Mytilus edulis</name>
    <name type="common">Blue mussel</name>
    <dbReference type="NCBI Taxonomy" id="6550"/>
    <lineage>
        <taxon>Eukaryota</taxon>
        <taxon>Metazoa</taxon>
        <taxon>Spiralia</taxon>
        <taxon>Lophotrochozoa</taxon>
        <taxon>Mollusca</taxon>
        <taxon>Bivalvia</taxon>
        <taxon>Autobranchia</taxon>
        <taxon>Pteriomorphia</taxon>
        <taxon>Mytilida</taxon>
        <taxon>Mytiloidea</taxon>
        <taxon>Mytilidae</taxon>
        <taxon>Mytilinae</taxon>
        <taxon>Mytilus</taxon>
    </lineage>
</organism>
<evidence type="ECO:0000256" key="6">
    <source>
        <dbReference type="PROSITE-ProRule" id="PRU00176"/>
    </source>
</evidence>
<dbReference type="InterPro" id="IPR034393">
    <property type="entry name" value="TatSF1-like"/>
</dbReference>
<evidence type="ECO:0000313" key="10">
    <source>
        <dbReference type="Proteomes" id="UP000683360"/>
    </source>
</evidence>
<feature type="compositionally biased region" description="Basic and acidic residues" evidence="7">
    <location>
        <begin position="206"/>
        <end position="217"/>
    </location>
</feature>
<evidence type="ECO:0000256" key="4">
    <source>
        <dbReference type="ARBA" id="ARBA00022884"/>
    </source>
</evidence>
<dbReference type="InterPro" id="IPR035979">
    <property type="entry name" value="RBD_domain_sf"/>
</dbReference>
<dbReference type="FunFam" id="3.30.70.330:FF:000202">
    <property type="entry name" value="HIV Tat-specific factor 1"/>
    <property type="match status" value="1"/>
</dbReference>
<dbReference type="InterPro" id="IPR000504">
    <property type="entry name" value="RRM_dom"/>
</dbReference>
<dbReference type="InterPro" id="IPR034392">
    <property type="entry name" value="TatSF1-like_RRM1"/>
</dbReference>
<feature type="compositionally biased region" description="Low complexity" evidence="7">
    <location>
        <begin position="179"/>
        <end position="195"/>
    </location>
</feature>
<evidence type="ECO:0000259" key="8">
    <source>
        <dbReference type="PROSITE" id="PS50102"/>
    </source>
</evidence>
<feature type="compositionally biased region" description="Polar residues" evidence="7">
    <location>
        <begin position="111"/>
        <end position="122"/>
    </location>
</feature>
<dbReference type="OrthoDB" id="10258585at2759"/>
<feature type="compositionally biased region" description="Acidic residues" evidence="7">
    <location>
        <begin position="123"/>
        <end position="132"/>
    </location>
</feature>
<keyword evidence="5" id="KW-0508">mRNA splicing</keyword>
<keyword evidence="10" id="KW-1185">Reference proteome</keyword>
<evidence type="ECO:0000256" key="2">
    <source>
        <dbReference type="ARBA" id="ARBA00022664"/>
    </source>
</evidence>
<feature type="compositionally biased region" description="Polar residues" evidence="7">
    <location>
        <begin position="460"/>
        <end position="472"/>
    </location>
</feature>
<evidence type="ECO:0000256" key="5">
    <source>
        <dbReference type="ARBA" id="ARBA00023187"/>
    </source>
</evidence>
<dbReference type="PROSITE" id="PS50102">
    <property type="entry name" value="RRM"/>
    <property type="match status" value="1"/>
</dbReference>
<dbReference type="InterPro" id="IPR012677">
    <property type="entry name" value="Nucleotide-bd_a/b_plait_sf"/>
</dbReference>
<comment type="caution">
    <text evidence="9">The sequence shown here is derived from an EMBL/GenBank/DDBJ whole genome shotgun (WGS) entry which is preliminary data.</text>
</comment>
<evidence type="ECO:0000256" key="7">
    <source>
        <dbReference type="SAM" id="MobiDB-lite"/>
    </source>
</evidence>
<sequence length="512" mass="59067">MLLNSYKYLQAISKIFFTSKGETISQNNVQKIYFLERLLFLGGSMEDIGFEEQLKQEEIQKLKEEESRDKTYKDKDGTEYEWDEAKKAWFPKISEDFIAQYQMTYGAHSADPQNGDQQSADQNQEEDGDESEDKGAPSLEGLDVNSEEYAKRYHEYYAYYYGEDYANYYSYYNQEEVQGEVQAEGQGESESQDGNQKGKKRKKKGEKPDPPPKREEGWFEVEEDKNTNVYVSGLPSDVTEEEFKTLMNRCGLVMFDPVMKQPKLKLYLNEHGNPKGDGRCCYIKTESVELALKFLDGSDVRGSTIHVERAQFALKGQFDPTKKKKKLSNKQKRKFLEKQKKLFDWRPEKKLEPATRPKNEKVVVLKNMFSPKEFEVDPLEVKNIRLYDNHPDGVITVTMKTPCEADEVIKLLNGRWFAKKKITAETWDGKTKYDIEESEAERDERLKKWGEFLEKDEQSQSRNNLTNTSAESADSKAPGDSSQKIQISKDSLTSIADVEKGDNSSLTNAVDI</sequence>
<feature type="domain" description="RRM" evidence="8">
    <location>
        <begin position="227"/>
        <end position="312"/>
    </location>
</feature>